<reference evidence="2 3" key="1">
    <citation type="submission" date="2020-06" db="EMBL/GenBank/DDBJ databases">
        <authorList>
            <person name="Li R."/>
            <person name="Bekaert M."/>
        </authorList>
    </citation>
    <scope>NUCLEOTIDE SEQUENCE [LARGE SCALE GENOMIC DNA]</scope>
    <source>
        <strain evidence="3">wild</strain>
    </source>
</reference>
<keyword evidence="3" id="KW-1185">Reference proteome</keyword>
<feature type="region of interest" description="Disordered" evidence="1">
    <location>
        <begin position="1"/>
        <end position="25"/>
    </location>
</feature>
<feature type="compositionally biased region" description="Acidic residues" evidence="1">
    <location>
        <begin position="1"/>
        <end position="18"/>
    </location>
</feature>
<name>A0A6J8CP62_MYTCO</name>
<dbReference type="EMBL" id="CACVKT020005863">
    <property type="protein sequence ID" value="CAC5398248.1"/>
    <property type="molecule type" value="Genomic_DNA"/>
</dbReference>
<gene>
    <name evidence="2" type="ORF">MCOR_32629</name>
</gene>
<evidence type="ECO:0000313" key="3">
    <source>
        <dbReference type="Proteomes" id="UP000507470"/>
    </source>
</evidence>
<organism evidence="2 3">
    <name type="scientific">Mytilus coruscus</name>
    <name type="common">Sea mussel</name>
    <dbReference type="NCBI Taxonomy" id="42192"/>
    <lineage>
        <taxon>Eukaryota</taxon>
        <taxon>Metazoa</taxon>
        <taxon>Spiralia</taxon>
        <taxon>Lophotrochozoa</taxon>
        <taxon>Mollusca</taxon>
        <taxon>Bivalvia</taxon>
        <taxon>Autobranchia</taxon>
        <taxon>Pteriomorphia</taxon>
        <taxon>Mytilida</taxon>
        <taxon>Mytiloidea</taxon>
        <taxon>Mytilidae</taxon>
        <taxon>Mytilinae</taxon>
        <taxon>Mytilus</taxon>
    </lineage>
</organism>
<sequence>MEEEYLSESSDISDEDTSDGYSFDPMNDVEDLWASDTAEFFDSLGQPPEEYQRRFRNVLIANRPQYCYSPCEIQTSVSETCGLYYAYYNDLMPRYPTAAGFTLNHSYFIEDWGVSGDGFLQISRFVKRLDPRLLNYKNIVIPSRIADIHTHNLKEKLGYTRVYLKSHDMVVHHYRTCPTVAYWKDCLNFPKYKDLKMNHIRPEMEARVLRVLKELGLH</sequence>
<dbReference type="Proteomes" id="UP000507470">
    <property type="component" value="Unassembled WGS sequence"/>
</dbReference>
<dbReference type="OrthoDB" id="6044707at2759"/>
<evidence type="ECO:0000313" key="2">
    <source>
        <dbReference type="EMBL" id="CAC5398248.1"/>
    </source>
</evidence>
<proteinExistence type="predicted"/>
<dbReference type="AlphaFoldDB" id="A0A6J8CP62"/>
<accession>A0A6J8CP62</accession>
<protein>
    <submittedName>
        <fullName evidence="2">Uncharacterized protein</fullName>
    </submittedName>
</protein>
<evidence type="ECO:0000256" key="1">
    <source>
        <dbReference type="SAM" id="MobiDB-lite"/>
    </source>
</evidence>